<accession>A0A9X8R7F7</accession>
<sequence length="84" mass="9684">MFHELAVEVISFGKRQFEDDRLVLLQLVELFAQGHPELVFYLDLPGAVDVDLRLDNGYQPEPEDLLSDRELLRNDSVHPPPREA</sequence>
<proteinExistence type="predicted"/>
<keyword evidence="3" id="KW-1185">Reference proteome</keyword>
<name>A0A9X8R7F7_9CORY</name>
<dbReference type="EMBL" id="FTMH01000037">
    <property type="protein sequence ID" value="SIQ81315.1"/>
    <property type="molecule type" value="Genomic_DNA"/>
</dbReference>
<evidence type="ECO:0000313" key="3">
    <source>
        <dbReference type="Proteomes" id="UP000185547"/>
    </source>
</evidence>
<comment type="caution">
    <text evidence="2">The sequence shown here is derived from an EMBL/GenBank/DDBJ whole genome shotgun (WGS) entry which is preliminary data.</text>
</comment>
<reference evidence="2 3" key="1">
    <citation type="submission" date="2017-01" db="EMBL/GenBank/DDBJ databases">
        <authorList>
            <person name="Varghese N."/>
            <person name="Submissions S."/>
        </authorList>
    </citation>
    <scope>NUCLEOTIDE SEQUENCE [LARGE SCALE GENOMIC DNA]</scope>
    <source>
        <strain evidence="2 3">DSM 44280</strain>
    </source>
</reference>
<evidence type="ECO:0000313" key="2">
    <source>
        <dbReference type="EMBL" id="SIQ81315.1"/>
    </source>
</evidence>
<evidence type="ECO:0000256" key="1">
    <source>
        <dbReference type="SAM" id="MobiDB-lite"/>
    </source>
</evidence>
<feature type="region of interest" description="Disordered" evidence="1">
    <location>
        <begin position="59"/>
        <end position="84"/>
    </location>
</feature>
<organism evidence="2 3">
    <name type="scientific">Corynebacterium afermentans</name>
    <dbReference type="NCBI Taxonomy" id="38286"/>
    <lineage>
        <taxon>Bacteria</taxon>
        <taxon>Bacillati</taxon>
        <taxon>Actinomycetota</taxon>
        <taxon>Actinomycetes</taxon>
        <taxon>Mycobacteriales</taxon>
        <taxon>Corynebacteriaceae</taxon>
        <taxon>Corynebacterium</taxon>
    </lineage>
</organism>
<feature type="compositionally biased region" description="Basic and acidic residues" evidence="1">
    <location>
        <begin position="66"/>
        <end position="84"/>
    </location>
</feature>
<protein>
    <submittedName>
        <fullName evidence="2">Uncharacterized protein</fullName>
    </submittedName>
</protein>
<gene>
    <name evidence="2" type="ORF">SAMN05421802_1374</name>
</gene>
<dbReference type="AlphaFoldDB" id="A0A9X8R7F7"/>
<dbReference type="Proteomes" id="UP000185547">
    <property type="component" value="Unassembled WGS sequence"/>
</dbReference>